<protein>
    <submittedName>
        <fullName evidence="4">Glycosyltransferase family 9 protein</fullName>
    </submittedName>
</protein>
<dbReference type="AlphaFoldDB" id="A0A494TPT7"/>
<dbReference type="Gene3D" id="3.40.50.2000">
    <property type="entry name" value="Glycogen Phosphorylase B"/>
    <property type="match status" value="2"/>
</dbReference>
<organism evidence="4 5">
    <name type="scientific">Sphingomonas paeninsulae</name>
    <dbReference type="NCBI Taxonomy" id="2319844"/>
    <lineage>
        <taxon>Bacteria</taxon>
        <taxon>Pseudomonadati</taxon>
        <taxon>Pseudomonadota</taxon>
        <taxon>Alphaproteobacteria</taxon>
        <taxon>Sphingomonadales</taxon>
        <taxon>Sphingomonadaceae</taxon>
        <taxon>Sphingomonas</taxon>
    </lineage>
</organism>
<dbReference type="PANTHER" id="PTHR30160:SF1">
    <property type="entry name" value="LIPOPOLYSACCHARIDE 1,2-N-ACETYLGLUCOSAMINETRANSFERASE-RELATED"/>
    <property type="match status" value="1"/>
</dbReference>
<dbReference type="GO" id="GO:0009244">
    <property type="term" value="P:lipopolysaccharide core region biosynthetic process"/>
    <property type="evidence" value="ECO:0007669"/>
    <property type="project" value="TreeGrafter"/>
</dbReference>
<dbReference type="Proteomes" id="UP000276254">
    <property type="component" value="Chromosome"/>
</dbReference>
<dbReference type="GO" id="GO:0005829">
    <property type="term" value="C:cytosol"/>
    <property type="evidence" value="ECO:0007669"/>
    <property type="project" value="TreeGrafter"/>
</dbReference>
<keyword evidence="5" id="KW-1185">Reference proteome</keyword>
<dbReference type="KEGG" id="spha:D3Y57_15710"/>
<dbReference type="InterPro" id="IPR025282">
    <property type="entry name" value="DUF4214"/>
</dbReference>
<reference evidence="4 5" key="1">
    <citation type="submission" date="2018-09" db="EMBL/GenBank/DDBJ databases">
        <title>Sphingomonas peninsula sp. nov., isolated from fildes peninsula, Antarctic soil.</title>
        <authorList>
            <person name="Yingchao G."/>
        </authorList>
    </citation>
    <scope>NUCLEOTIDE SEQUENCE [LARGE SCALE GENOMIC DNA]</scope>
    <source>
        <strain evidence="4 5">YZ-8</strain>
    </source>
</reference>
<dbReference type="SUPFAM" id="SSF53756">
    <property type="entry name" value="UDP-Glycosyltransferase/glycogen phosphorylase"/>
    <property type="match status" value="1"/>
</dbReference>
<evidence type="ECO:0000259" key="3">
    <source>
        <dbReference type="Pfam" id="PF13946"/>
    </source>
</evidence>
<dbReference type="PANTHER" id="PTHR30160">
    <property type="entry name" value="TETRAACYLDISACCHARIDE 4'-KINASE-RELATED"/>
    <property type="match status" value="1"/>
</dbReference>
<accession>A0A494TPT7</accession>
<feature type="domain" description="DUF4214" evidence="3">
    <location>
        <begin position="100"/>
        <end position="148"/>
    </location>
</feature>
<dbReference type="RefSeq" id="WP_121154088.1">
    <property type="nucleotide sequence ID" value="NZ_CP032829.1"/>
</dbReference>
<evidence type="ECO:0000256" key="2">
    <source>
        <dbReference type="ARBA" id="ARBA00022679"/>
    </source>
</evidence>
<dbReference type="CDD" id="cd03789">
    <property type="entry name" value="GT9_LPS_heptosyltransferase"/>
    <property type="match status" value="1"/>
</dbReference>
<keyword evidence="2 4" id="KW-0808">Transferase</keyword>
<evidence type="ECO:0000313" key="4">
    <source>
        <dbReference type="EMBL" id="AYJ87115.1"/>
    </source>
</evidence>
<sequence length="629" mass="69864">MTNRLSDAPANNIFLKALFAKDDLRFLQAVYWLFLDREIDAEGRSSYLRDLREGSGRSAVLAIISGSHEALEKARSVPLVLIDIIARGTNPFILEELSRLEDQAFVRLAYRTILARDVDQEGLDLYSVLLRTGRSRDAVLRDLRTSREGRHVKLDLPEIDGAIARSWLMRVPLLRRFARKSLTTSESRSVRDALHRIEGSLAEFRKLPLGKKLTESLVLEDASLERLNVTALAEMPAATGESRKVTGNVAVSAQAWAGQLPIRRILLLKLDHIGDFFVSVRAMVMLRDAWPDAFITLVCGPWNVQLAKQLNIFDEIRAYSFFTAKTGEEEFDWDAKDWAARCDGIRALDLGAFDLAVDLRHDVDTRPILTRIETKLRAGFASTGGRLPSTPPLDLFIIEVPADLRDQMHAEARLIALASMVVETLSPPTEHPIRRLIRPGVIKPFEDRPYVIFAPGAGSPNRAWPAENFAALMRKTLDTWQAGLVLIGSNSEREVNAGIAQHFSEKDCADLTGGALADLAALIDTASVFVGNDTGSGHLSALLGTPTLCIYAGVSDPRVWQPVGPYVSIVHSQTPCSYCHINLRKDCRYELRCLSEIGVEMAWVELERLRTKSSARITLAKSMHKGVLS</sequence>
<evidence type="ECO:0000256" key="1">
    <source>
        <dbReference type="ARBA" id="ARBA00022676"/>
    </source>
</evidence>
<dbReference type="OrthoDB" id="9807356at2"/>
<feature type="domain" description="DUF4214" evidence="3">
    <location>
        <begin position="22"/>
        <end position="72"/>
    </location>
</feature>
<keyword evidence="1" id="KW-0328">Glycosyltransferase</keyword>
<gene>
    <name evidence="4" type="ORF">D3Y57_15710</name>
</gene>
<proteinExistence type="predicted"/>
<dbReference type="Pfam" id="PF01075">
    <property type="entry name" value="Glyco_transf_9"/>
    <property type="match status" value="1"/>
</dbReference>
<dbReference type="EMBL" id="CP032829">
    <property type="protein sequence ID" value="AYJ87115.1"/>
    <property type="molecule type" value="Genomic_DNA"/>
</dbReference>
<evidence type="ECO:0000313" key="5">
    <source>
        <dbReference type="Proteomes" id="UP000276254"/>
    </source>
</evidence>
<dbReference type="Pfam" id="PF13946">
    <property type="entry name" value="DUF4214"/>
    <property type="match status" value="2"/>
</dbReference>
<name>A0A494TPT7_SPHPE</name>
<dbReference type="InterPro" id="IPR002201">
    <property type="entry name" value="Glyco_trans_9"/>
</dbReference>
<dbReference type="GO" id="GO:0008713">
    <property type="term" value="F:ADP-heptose-lipopolysaccharide heptosyltransferase activity"/>
    <property type="evidence" value="ECO:0007669"/>
    <property type="project" value="TreeGrafter"/>
</dbReference>
<dbReference type="InterPro" id="IPR051199">
    <property type="entry name" value="LPS_LOS_Heptosyltrfase"/>
</dbReference>